<dbReference type="SMART" id="SM00360">
    <property type="entry name" value="RRM"/>
    <property type="match status" value="4"/>
</dbReference>
<evidence type="ECO:0000256" key="8">
    <source>
        <dbReference type="SAM" id="MobiDB-lite"/>
    </source>
</evidence>
<name>A0AAE0TRZ3_9PEZI</name>
<keyword evidence="5 7" id="KW-0694">RNA-binding</keyword>
<dbReference type="PANTHER" id="PTHR48039:SF5">
    <property type="entry name" value="RNA-BINDING PROTEIN 28"/>
    <property type="match status" value="1"/>
</dbReference>
<dbReference type="FunFam" id="3.30.70.330:FF:000406">
    <property type="entry name" value="Related to Nucleolar protein NOP4"/>
    <property type="match status" value="1"/>
</dbReference>
<feature type="domain" description="RRM" evidence="9">
    <location>
        <begin position="180"/>
        <end position="258"/>
    </location>
</feature>
<dbReference type="SUPFAM" id="SSF52540">
    <property type="entry name" value="P-loop containing nucleoside triphosphate hydrolases"/>
    <property type="match status" value="1"/>
</dbReference>
<evidence type="ECO:0000256" key="3">
    <source>
        <dbReference type="ARBA" id="ARBA00022741"/>
    </source>
</evidence>
<dbReference type="SMART" id="SM01086">
    <property type="entry name" value="ClpB_D2-small"/>
    <property type="match status" value="1"/>
</dbReference>
<evidence type="ECO:0000256" key="1">
    <source>
        <dbReference type="ARBA" id="ARBA00004123"/>
    </source>
</evidence>
<feature type="region of interest" description="Disordered" evidence="8">
    <location>
        <begin position="257"/>
        <end position="278"/>
    </location>
</feature>
<dbReference type="InterPro" id="IPR000504">
    <property type="entry name" value="RRM_dom"/>
</dbReference>
<dbReference type="EMBL" id="JAUTXT010000031">
    <property type="protein sequence ID" value="KAK3672700.1"/>
    <property type="molecule type" value="Genomic_DNA"/>
</dbReference>
<comment type="caution">
    <text evidence="10">The sequence shown here is derived from an EMBL/GenBank/DDBJ whole genome shotgun (WGS) entry which is preliminary data.</text>
</comment>
<dbReference type="PANTHER" id="PTHR48039">
    <property type="entry name" value="RNA-BINDING MOTIF PROTEIN 14B"/>
    <property type="match status" value="1"/>
</dbReference>
<dbReference type="InterPro" id="IPR035979">
    <property type="entry name" value="RBD_domain_sf"/>
</dbReference>
<evidence type="ECO:0000313" key="10">
    <source>
        <dbReference type="EMBL" id="KAK3672700.1"/>
    </source>
</evidence>
<feature type="compositionally biased region" description="Acidic residues" evidence="8">
    <location>
        <begin position="376"/>
        <end position="394"/>
    </location>
</feature>
<dbReference type="InterPro" id="IPR034809">
    <property type="entry name" value="Nop4_RRM4"/>
</dbReference>
<dbReference type="PROSITE" id="PS50102">
    <property type="entry name" value="RRM"/>
    <property type="match status" value="4"/>
</dbReference>
<feature type="region of interest" description="Disordered" evidence="8">
    <location>
        <begin position="805"/>
        <end position="890"/>
    </location>
</feature>
<dbReference type="CDD" id="cd12676">
    <property type="entry name" value="RRM3_Nop4p"/>
    <property type="match status" value="1"/>
</dbReference>
<evidence type="ECO:0000256" key="2">
    <source>
        <dbReference type="ARBA" id="ARBA00022737"/>
    </source>
</evidence>
<feature type="region of interest" description="Disordered" evidence="8">
    <location>
        <begin position="551"/>
        <end position="574"/>
    </location>
</feature>
<dbReference type="InterPro" id="IPR051945">
    <property type="entry name" value="RRM_MRD1_RNA_proc_ribogen"/>
</dbReference>
<gene>
    <name evidence="10" type="primary">NOP4</name>
    <name evidence="10" type="ORF">LTR78_007512</name>
</gene>
<dbReference type="Proteomes" id="UP001274830">
    <property type="component" value="Unassembled WGS sequence"/>
</dbReference>
<feature type="compositionally biased region" description="Acidic residues" evidence="8">
    <location>
        <begin position="410"/>
        <end position="432"/>
    </location>
</feature>
<dbReference type="CDD" id="cd12677">
    <property type="entry name" value="RRM4_Nop4p"/>
    <property type="match status" value="1"/>
</dbReference>
<dbReference type="InterPro" id="IPR034808">
    <property type="entry name" value="Nop4p_RRM3"/>
</dbReference>
<feature type="domain" description="RRM" evidence="9">
    <location>
        <begin position="441"/>
        <end position="552"/>
    </location>
</feature>
<evidence type="ECO:0000256" key="7">
    <source>
        <dbReference type="PROSITE-ProRule" id="PRU00176"/>
    </source>
</evidence>
<evidence type="ECO:0000256" key="5">
    <source>
        <dbReference type="ARBA" id="ARBA00022884"/>
    </source>
</evidence>
<sequence>MSYPPEFLNRIDEFIVFKRLSKEALRDIVDIRLKELQRRLHDRRITLEVGDEVKTWLCEKGYDPRYGARPLNRLISKEVGNSLADKIIRGLVKSGEAARVMVKDGGEHLEVIAGLKVEVRFGKHIRLTHNTLMAPAAKKRRLSDGGIASIEAVEAVEEVLPTTNAAKAESTTTKAVPQTRSLFVRALAPETTTESLTELFSESYPIKHATAIVDPATKLCKGYGFVTFADAEDALRAKQEFNGRVLKDRKLRVELAEPRNRDEAGEKLPKEKAEKEAPASTKLIVRNLPWSIKGSNQLEKLFQSYGKIKQAYVPKKGPGLMAGFGFVVMRGRKHAEKALEGVNGKTVDGRTLAVDWAVEKGVYDGLQAPEETNGAEAEDDGDGGVKLDDEDDEELFARDATDESDKGSEDEAEDEDEDDMDMGEDDDEEEEEERRPEDRSSTIFVRNLPFTCTDEDLEDHFSRFGSVRYGRVVMDMGTGRSKGTGFVAFYNRDDVDTCLRSAPRRTQPSEIQKDKDGKIIQAPTSILQNDEADPSGQYTLDSRVLQVSRAVDKSEANRLTEEGKSHRNKRDNDKRRLYLLSEGTISTKSSLYEKLSPSEKTMREASAKQRKTLIESNPSLHLSLTRLSVRNVPRSVDSKELKALAREAVVGFATDVKGGKRQRLAREELERGGDEMVEADAARKRAGKGIVRQAKVVFEGSGGSKVGEETGAGRSRGYGFIEYYTHRSALMGLRWLNGHAVGYKVNESSKGSKRQPSKDEMQDRKKRLVVEFAIENAQVVLRRHEREHKARERSKAVHDGRVEAAAAANGEDAAADKTAKNKDGKTRPGSRKRKRDLEEDRKTGKKPAARPAAATASATKKKAPVDEKTAKRNQIIGRKRAARKMRKGGK</sequence>
<proteinExistence type="predicted"/>
<accession>A0AAE0TRZ3</accession>
<dbReference type="InterPro" id="IPR019489">
    <property type="entry name" value="Clp_ATPase_C"/>
</dbReference>
<keyword evidence="3" id="KW-0547">Nucleotide-binding</keyword>
<dbReference type="Gene3D" id="1.10.8.60">
    <property type="match status" value="1"/>
</dbReference>
<dbReference type="GO" id="GO:0003729">
    <property type="term" value="F:mRNA binding"/>
    <property type="evidence" value="ECO:0007669"/>
    <property type="project" value="TreeGrafter"/>
</dbReference>
<feature type="domain" description="RRM" evidence="9">
    <location>
        <begin position="281"/>
        <end position="359"/>
    </location>
</feature>
<evidence type="ECO:0000256" key="6">
    <source>
        <dbReference type="ARBA" id="ARBA00023242"/>
    </source>
</evidence>
<keyword evidence="6" id="KW-0539">Nucleus</keyword>
<dbReference type="Gene3D" id="3.30.70.330">
    <property type="match status" value="4"/>
</dbReference>
<feature type="compositionally biased region" description="Basic and acidic residues" evidence="8">
    <location>
        <begin position="395"/>
        <end position="409"/>
    </location>
</feature>
<dbReference type="InterPro" id="IPR027417">
    <property type="entry name" value="P-loop_NTPase"/>
</dbReference>
<dbReference type="GO" id="GO:0005524">
    <property type="term" value="F:ATP binding"/>
    <property type="evidence" value="ECO:0007669"/>
    <property type="project" value="UniProtKB-KW"/>
</dbReference>
<evidence type="ECO:0000256" key="4">
    <source>
        <dbReference type="ARBA" id="ARBA00022840"/>
    </source>
</evidence>
<feature type="compositionally biased region" description="Basic and acidic residues" evidence="8">
    <location>
        <begin position="814"/>
        <end position="826"/>
    </location>
</feature>
<comment type="subcellular location">
    <subcellularLocation>
        <location evidence="1">Nucleus</location>
    </subcellularLocation>
</comment>
<protein>
    <submittedName>
        <fullName evidence="10">RNA recognition motif-containing protein</fullName>
    </submittedName>
</protein>
<feature type="compositionally biased region" description="Basic residues" evidence="8">
    <location>
        <begin position="877"/>
        <end position="890"/>
    </location>
</feature>
<feature type="region of interest" description="Disordered" evidence="8">
    <location>
        <begin position="365"/>
        <end position="442"/>
    </location>
</feature>
<dbReference type="Pfam" id="PF10431">
    <property type="entry name" value="ClpB_D2-small"/>
    <property type="match status" value="1"/>
</dbReference>
<organism evidence="10 11">
    <name type="scientific">Recurvomyces mirabilis</name>
    <dbReference type="NCBI Taxonomy" id="574656"/>
    <lineage>
        <taxon>Eukaryota</taxon>
        <taxon>Fungi</taxon>
        <taxon>Dikarya</taxon>
        <taxon>Ascomycota</taxon>
        <taxon>Pezizomycotina</taxon>
        <taxon>Dothideomycetes</taxon>
        <taxon>Dothideomycetidae</taxon>
        <taxon>Mycosphaerellales</taxon>
        <taxon>Teratosphaeriaceae</taxon>
        <taxon>Recurvomyces</taxon>
    </lineage>
</organism>
<dbReference type="SUPFAM" id="SSF54928">
    <property type="entry name" value="RNA-binding domain, RBD"/>
    <property type="match status" value="3"/>
</dbReference>
<dbReference type="FunFam" id="1.10.8.60:FF:000017">
    <property type="entry name" value="ATP-dependent chaperone ClpB"/>
    <property type="match status" value="1"/>
</dbReference>
<keyword evidence="2" id="KW-0677">Repeat</keyword>
<keyword evidence="4" id="KW-0067">ATP-binding</keyword>
<dbReference type="InterPro" id="IPR012677">
    <property type="entry name" value="Nucleotide-bd_a/b_plait_sf"/>
</dbReference>
<dbReference type="GO" id="GO:0005730">
    <property type="term" value="C:nucleolus"/>
    <property type="evidence" value="ECO:0007669"/>
    <property type="project" value="TreeGrafter"/>
</dbReference>
<dbReference type="Pfam" id="PF00076">
    <property type="entry name" value="RRM_1"/>
    <property type="match status" value="3"/>
</dbReference>
<evidence type="ECO:0000259" key="9">
    <source>
        <dbReference type="PROSITE" id="PS50102"/>
    </source>
</evidence>
<reference evidence="10" key="1">
    <citation type="submission" date="2023-07" db="EMBL/GenBank/DDBJ databases">
        <title>Black Yeasts Isolated from many extreme environments.</title>
        <authorList>
            <person name="Coleine C."/>
            <person name="Stajich J.E."/>
            <person name="Selbmann L."/>
        </authorList>
    </citation>
    <scope>NUCLEOTIDE SEQUENCE</scope>
    <source>
        <strain evidence="10">CCFEE 5485</strain>
    </source>
</reference>
<feature type="compositionally biased region" description="Low complexity" evidence="8">
    <location>
        <begin position="849"/>
        <end position="858"/>
    </location>
</feature>
<feature type="compositionally biased region" description="Basic and acidic residues" evidence="8">
    <location>
        <begin position="257"/>
        <end position="277"/>
    </location>
</feature>
<feature type="domain" description="RRM" evidence="9">
    <location>
        <begin position="625"/>
        <end position="750"/>
    </location>
</feature>
<evidence type="ECO:0000313" key="11">
    <source>
        <dbReference type="Proteomes" id="UP001274830"/>
    </source>
</evidence>
<dbReference type="AlphaFoldDB" id="A0AAE0TRZ3"/>
<keyword evidence="11" id="KW-1185">Reference proteome</keyword>